<comment type="caution">
    <text evidence="9">The sequence shown here is derived from an EMBL/GenBank/DDBJ whole genome shotgun (WGS) entry which is preliminary data.</text>
</comment>
<sequence length="462" mass="49116">MFTTVLVANRGEIALRVARTCRELGLRVVAVYSTEDRAAPVVGMADEAVCIGPGPARSSYLNMSAILEAARRTGADAVHPGYGFLSEVPDFAEACESLGITFVGPPAPVIERLGDKAAARAAMAAAGLPMLPGSDGPVGCPDVAARLAGEIGYPVIVKAVAGGGGRGMQVVHEPGDLVGRFREVRAAAQSLFGDDRLYLERYLPAARHVEVQILCDQYGDGVYLGLRDCSAQRRRQKIIEETPAPGLPDDLVRRMGEAALRGALAAGYVGAGTFEFLVDGDGGFHFMEVNCRIQVEHPVTELTHGVDLVREQLLVAAGERLTLRQDELAARGAAIECRVNAEDPARGFVPAPGRITELRLPGGPFVRVDTDAYQGGRVSPAYDPLLAKVVVWAPDRPQALERMRRALGEFHAAGPGLATNRDFLLAVLDHPRFIAGTHDTSLVTGITEHDRARGPIEEASVG</sequence>
<keyword evidence="10" id="KW-1185">Reference proteome</keyword>
<keyword evidence="4 6" id="KW-0067">ATP-binding</keyword>
<reference evidence="9 10" key="1">
    <citation type="submission" date="2021-01" db="EMBL/GenBank/DDBJ databases">
        <title>Whole genome shotgun sequence of Catellatospora bangladeshensis NBRC 107357.</title>
        <authorList>
            <person name="Komaki H."/>
            <person name="Tamura T."/>
        </authorList>
    </citation>
    <scope>NUCLEOTIDE SEQUENCE [LARGE SCALE GENOMIC DNA]</scope>
    <source>
        <strain evidence="9 10">NBRC 107357</strain>
    </source>
</reference>
<dbReference type="GO" id="GO:0046872">
    <property type="term" value="F:metal ion binding"/>
    <property type="evidence" value="ECO:0007669"/>
    <property type="project" value="InterPro"/>
</dbReference>
<dbReference type="SUPFAM" id="SSF51246">
    <property type="entry name" value="Rudiment single hybrid motif"/>
    <property type="match status" value="1"/>
</dbReference>
<evidence type="ECO:0000313" key="10">
    <source>
        <dbReference type="Proteomes" id="UP000601223"/>
    </source>
</evidence>
<evidence type="ECO:0000256" key="5">
    <source>
        <dbReference type="ARBA" id="ARBA00023267"/>
    </source>
</evidence>
<dbReference type="EC" id="6.3.4.14" evidence="1"/>
<keyword evidence="5" id="KW-0092">Biotin</keyword>
<dbReference type="Pfam" id="PF00289">
    <property type="entry name" value="Biotin_carb_N"/>
    <property type="match status" value="1"/>
</dbReference>
<organism evidence="9 10">
    <name type="scientific">Catellatospora bangladeshensis</name>
    <dbReference type="NCBI Taxonomy" id="310355"/>
    <lineage>
        <taxon>Bacteria</taxon>
        <taxon>Bacillati</taxon>
        <taxon>Actinomycetota</taxon>
        <taxon>Actinomycetes</taxon>
        <taxon>Micromonosporales</taxon>
        <taxon>Micromonosporaceae</taxon>
        <taxon>Catellatospora</taxon>
    </lineage>
</organism>
<dbReference type="EMBL" id="BONF01000004">
    <property type="protein sequence ID" value="GIF79087.1"/>
    <property type="molecule type" value="Genomic_DNA"/>
</dbReference>
<dbReference type="InterPro" id="IPR005482">
    <property type="entry name" value="Biotin_COase_C"/>
</dbReference>
<dbReference type="PROSITE" id="PS50975">
    <property type="entry name" value="ATP_GRASP"/>
    <property type="match status" value="1"/>
</dbReference>
<protein>
    <recommendedName>
        <fullName evidence="1">biotin carboxylase</fullName>
        <ecNumber evidence="1">6.3.4.14</ecNumber>
    </recommendedName>
</protein>
<dbReference type="InterPro" id="IPR050856">
    <property type="entry name" value="Biotin_carboxylase_complex"/>
</dbReference>
<dbReference type="Pfam" id="PF02786">
    <property type="entry name" value="CPSase_L_D2"/>
    <property type="match status" value="1"/>
</dbReference>
<gene>
    <name evidence="9" type="ORF">Cba03nite_04360</name>
</gene>
<dbReference type="InterPro" id="IPR005481">
    <property type="entry name" value="BC-like_N"/>
</dbReference>
<dbReference type="FunFam" id="3.40.50.20:FF:000010">
    <property type="entry name" value="Propionyl-CoA carboxylase subunit alpha"/>
    <property type="match status" value="1"/>
</dbReference>
<dbReference type="InterPro" id="IPR011764">
    <property type="entry name" value="Biotin_carboxylation_dom"/>
</dbReference>
<evidence type="ECO:0000259" key="8">
    <source>
        <dbReference type="PROSITE" id="PS50979"/>
    </source>
</evidence>
<accession>A0A8J3JEJ3</accession>
<evidence type="ECO:0000256" key="4">
    <source>
        <dbReference type="ARBA" id="ARBA00022840"/>
    </source>
</evidence>
<dbReference type="PROSITE" id="PS50979">
    <property type="entry name" value="BC"/>
    <property type="match status" value="1"/>
</dbReference>
<dbReference type="InterPro" id="IPR005479">
    <property type="entry name" value="CPAse_ATP-bd"/>
</dbReference>
<dbReference type="SUPFAM" id="SSF52440">
    <property type="entry name" value="PreATP-grasp domain"/>
    <property type="match status" value="1"/>
</dbReference>
<evidence type="ECO:0000256" key="3">
    <source>
        <dbReference type="ARBA" id="ARBA00022741"/>
    </source>
</evidence>
<dbReference type="Gene3D" id="3.30.470.20">
    <property type="entry name" value="ATP-grasp fold, B domain"/>
    <property type="match status" value="1"/>
</dbReference>
<evidence type="ECO:0000256" key="2">
    <source>
        <dbReference type="ARBA" id="ARBA00022598"/>
    </source>
</evidence>
<dbReference type="RefSeq" id="WP_203741099.1">
    <property type="nucleotide sequence ID" value="NZ_BONF01000004.1"/>
</dbReference>
<dbReference type="SUPFAM" id="SSF56059">
    <property type="entry name" value="Glutathione synthetase ATP-binding domain-like"/>
    <property type="match status" value="1"/>
</dbReference>
<feature type="domain" description="Biotin carboxylation" evidence="8">
    <location>
        <begin position="1"/>
        <end position="448"/>
    </location>
</feature>
<dbReference type="GO" id="GO:0005524">
    <property type="term" value="F:ATP binding"/>
    <property type="evidence" value="ECO:0007669"/>
    <property type="project" value="UniProtKB-UniRule"/>
</dbReference>
<dbReference type="InterPro" id="IPR011761">
    <property type="entry name" value="ATP-grasp"/>
</dbReference>
<dbReference type="AlphaFoldDB" id="A0A8J3JEJ3"/>
<dbReference type="Pfam" id="PF02785">
    <property type="entry name" value="Biotin_carb_C"/>
    <property type="match status" value="1"/>
</dbReference>
<evidence type="ECO:0000313" key="9">
    <source>
        <dbReference type="EMBL" id="GIF79087.1"/>
    </source>
</evidence>
<dbReference type="PANTHER" id="PTHR18866">
    <property type="entry name" value="CARBOXYLASE:PYRUVATE/ACETYL-COA/PROPIONYL-COA CARBOXYLASE"/>
    <property type="match status" value="1"/>
</dbReference>
<proteinExistence type="predicted"/>
<dbReference type="GO" id="GO:0004075">
    <property type="term" value="F:biotin carboxylase activity"/>
    <property type="evidence" value="ECO:0007669"/>
    <property type="project" value="UniProtKB-EC"/>
</dbReference>
<evidence type="ECO:0000256" key="6">
    <source>
        <dbReference type="PROSITE-ProRule" id="PRU00409"/>
    </source>
</evidence>
<dbReference type="InterPro" id="IPR011054">
    <property type="entry name" value="Rudment_hybrid_motif"/>
</dbReference>
<dbReference type="Proteomes" id="UP000601223">
    <property type="component" value="Unassembled WGS sequence"/>
</dbReference>
<keyword evidence="2" id="KW-0436">Ligase</keyword>
<feature type="domain" description="ATP-grasp" evidence="7">
    <location>
        <begin position="120"/>
        <end position="317"/>
    </location>
</feature>
<keyword evidence="3 6" id="KW-0547">Nucleotide-binding</keyword>
<dbReference type="PANTHER" id="PTHR18866:SF33">
    <property type="entry name" value="METHYLCROTONOYL-COA CARBOXYLASE SUBUNIT ALPHA, MITOCHONDRIAL-RELATED"/>
    <property type="match status" value="1"/>
</dbReference>
<evidence type="ECO:0000259" key="7">
    <source>
        <dbReference type="PROSITE" id="PS50975"/>
    </source>
</evidence>
<evidence type="ECO:0000256" key="1">
    <source>
        <dbReference type="ARBA" id="ARBA00013263"/>
    </source>
</evidence>
<name>A0A8J3JEJ3_9ACTN</name>
<dbReference type="SMART" id="SM00878">
    <property type="entry name" value="Biotin_carb_C"/>
    <property type="match status" value="1"/>
</dbReference>
<dbReference type="InterPro" id="IPR016185">
    <property type="entry name" value="PreATP-grasp_dom_sf"/>
</dbReference>